<organism evidence="1 2">
    <name type="scientific">Scophthalmus maximus</name>
    <name type="common">Turbot</name>
    <name type="synonym">Psetta maxima</name>
    <dbReference type="NCBI Taxonomy" id="52904"/>
    <lineage>
        <taxon>Eukaryota</taxon>
        <taxon>Metazoa</taxon>
        <taxon>Chordata</taxon>
        <taxon>Craniata</taxon>
        <taxon>Vertebrata</taxon>
        <taxon>Euteleostomi</taxon>
        <taxon>Actinopterygii</taxon>
        <taxon>Neopterygii</taxon>
        <taxon>Teleostei</taxon>
        <taxon>Neoteleostei</taxon>
        <taxon>Acanthomorphata</taxon>
        <taxon>Carangaria</taxon>
        <taxon>Pleuronectiformes</taxon>
        <taxon>Pleuronectoidei</taxon>
        <taxon>Scophthalmidae</taxon>
        <taxon>Scophthalmus</taxon>
    </lineage>
</organism>
<dbReference type="SUPFAM" id="SSF56672">
    <property type="entry name" value="DNA/RNA polymerases"/>
    <property type="match status" value="1"/>
</dbReference>
<dbReference type="PANTHER" id="PTHR33568">
    <property type="entry name" value="DNA POLYMERASE"/>
    <property type="match status" value="1"/>
</dbReference>
<reference evidence="1 2" key="1">
    <citation type="submission" date="2019-06" db="EMBL/GenBank/DDBJ databases">
        <title>Draft genomes of female and male turbot (Scophthalmus maximus).</title>
        <authorList>
            <person name="Xu H."/>
            <person name="Xu X.-W."/>
            <person name="Shao C."/>
            <person name="Chen S."/>
        </authorList>
    </citation>
    <scope>NUCLEOTIDE SEQUENCE [LARGE SCALE GENOMIC DNA]</scope>
    <source>
        <strain evidence="1">Ysfricsl-2016a</strain>
        <tissue evidence="1">Blood</tissue>
    </source>
</reference>
<evidence type="ECO:0000313" key="2">
    <source>
        <dbReference type="Proteomes" id="UP000438429"/>
    </source>
</evidence>
<proteinExistence type="predicted"/>
<evidence type="ECO:0000313" key="1">
    <source>
        <dbReference type="EMBL" id="KAF0027128.1"/>
    </source>
</evidence>
<dbReference type="Gene3D" id="3.90.1600.10">
    <property type="entry name" value="Palm domain of DNA polymerase"/>
    <property type="match status" value="1"/>
</dbReference>
<dbReference type="InterPro" id="IPR043502">
    <property type="entry name" value="DNA/RNA_pol_sf"/>
</dbReference>
<dbReference type="PANTHER" id="PTHR33568:SF3">
    <property type="entry name" value="DNA-DIRECTED DNA POLYMERASE"/>
    <property type="match status" value="1"/>
</dbReference>
<sequence length="324" mass="36964">MQNRAGMSDDTAVTLSDIPKFEAQPNCKIVVLFRTDAKRTLSKFPLKPEKEYSEKLIFYNYETYLDAKGVHVPFLVCTKTLDDLNYQGGVCVHDDEARALTGVWVTPEFNKALEHGYRLVRTLLKDSGVNLHRSNLNQTVLVSEPEEFFGYMFSEKYNVKYFAFINDETAPIQWSHGSRYIAPPNKTDNVFIAAFITAYGRLTVYSYLQQLQDRVLYFDTDSLIYVSKEGESQLKLGNYLGGLTDELKGDSIIEFAAAGPKSYAYMRVKGITQTHECGRRMNAVNAFILTASKSWWRGLYKTTPQKLYLKPLSTTLNAIKRAFF</sequence>
<comment type="caution">
    <text evidence="1">The sequence shown here is derived from an EMBL/GenBank/DDBJ whole genome shotgun (WGS) entry which is preliminary data.</text>
</comment>
<dbReference type="EMBL" id="VEVO01000018">
    <property type="protein sequence ID" value="KAF0027128.1"/>
    <property type="molecule type" value="Genomic_DNA"/>
</dbReference>
<dbReference type="InterPro" id="IPR023211">
    <property type="entry name" value="DNA_pol_palm_dom_sf"/>
</dbReference>
<gene>
    <name evidence="1" type="ORF">F2P81_019869</name>
</gene>
<accession>A0A6A4S4L6</accession>
<name>A0A6A4S4L6_SCOMX</name>
<dbReference type="Proteomes" id="UP000438429">
    <property type="component" value="Unassembled WGS sequence"/>
</dbReference>
<dbReference type="AlphaFoldDB" id="A0A6A4S4L6"/>
<protein>
    <submittedName>
        <fullName evidence="1">Uncharacterized protein</fullName>
    </submittedName>
</protein>